<organism evidence="10">
    <name type="scientific">marine sediment metagenome</name>
    <dbReference type="NCBI Taxonomy" id="412755"/>
    <lineage>
        <taxon>unclassified sequences</taxon>
        <taxon>metagenomes</taxon>
        <taxon>ecological metagenomes</taxon>
    </lineage>
</organism>
<dbReference type="AlphaFoldDB" id="X1BJ29"/>
<dbReference type="GO" id="GO:0048472">
    <property type="term" value="F:threonine-phosphate decarboxylase activity"/>
    <property type="evidence" value="ECO:0007669"/>
    <property type="project" value="InterPro"/>
</dbReference>
<evidence type="ECO:0000313" key="10">
    <source>
        <dbReference type="EMBL" id="GAG95904.1"/>
    </source>
</evidence>
<comment type="subcellular location">
    <subcellularLocation>
        <location evidence="1">Cell membrane</location>
        <topology evidence="1">Multi-pass membrane protein</topology>
    </subcellularLocation>
</comment>
<reference evidence="10" key="1">
    <citation type="journal article" date="2014" name="Front. Microbiol.">
        <title>High frequency of phylogenetically diverse reductive dehalogenase-homologous genes in deep subseafloor sedimentary metagenomes.</title>
        <authorList>
            <person name="Kawai M."/>
            <person name="Futagami T."/>
            <person name="Toyoda A."/>
            <person name="Takaki Y."/>
            <person name="Nishi S."/>
            <person name="Hori S."/>
            <person name="Arai W."/>
            <person name="Tsubouchi T."/>
            <person name="Morono Y."/>
            <person name="Uchiyama I."/>
            <person name="Ito T."/>
            <person name="Fujiyama A."/>
            <person name="Inagaki F."/>
            <person name="Takami H."/>
        </authorList>
    </citation>
    <scope>NUCLEOTIDE SEQUENCE</scope>
    <source>
        <strain evidence="10">Expedition CK06-06</strain>
    </source>
</reference>
<name>X1BJ29_9ZZZZ</name>
<accession>X1BJ29</accession>
<proteinExistence type="inferred from homology"/>
<dbReference type="PANTHER" id="PTHR34308">
    <property type="entry name" value="COBALAMIN BIOSYNTHESIS PROTEIN CBIB"/>
    <property type="match status" value="1"/>
</dbReference>
<feature type="transmembrane region" description="Helical" evidence="9">
    <location>
        <begin position="87"/>
        <end position="107"/>
    </location>
</feature>
<dbReference type="EMBL" id="BART01025033">
    <property type="protein sequence ID" value="GAG95904.1"/>
    <property type="molecule type" value="Genomic_DNA"/>
</dbReference>
<keyword evidence="6 9" id="KW-0812">Transmembrane</keyword>
<evidence type="ECO:0000256" key="7">
    <source>
        <dbReference type="ARBA" id="ARBA00022989"/>
    </source>
</evidence>
<keyword evidence="4" id="KW-1003">Cell membrane</keyword>
<keyword evidence="8 9" id="KW-0472">Membrane</keyword>
<evidence type="ECO:0000256" key="6">
    <source>
        <dbReference type="ARBA" id="ARBA00022692"/>
    </source>
</evidence>
<keyword evidence="7 9" id="KW-1133">Transmembrane helix</keyword>
<evidence type="ECO:0000256" key="1">
    <source>
        <dbReference type="ARBA" id="ARBA00004651"/>
    </source>
</evidence>
<dbReference type="GO" id="GO:0009236">
    <property type="term" value="P:cobalamin biosynthetic process"/>
    <property type="evidence" value="ECO:0007669"/>
    <property type="project" value="UniProtKB-UniPathway"/>
</dbReference>
<dbReference type="Pfam" id="PF03186">
    <property type="entry name" value="CobD_Cbib"/>
    <property type="match status" value="1"/>
</dbReference>
<comment type="pathway">
    <text evidence="2">Cofactor biosynthesis; adenosylcobalamin biosynthesis.</text>
</comment>
<sequence>MSGFLSFSVGGRVKETFSIIKRFSYRHESPNSGFPESAFAGALGLRLGGINYYFGAKKICKYIGIKKKDFEVGDIGKALKLSILTSVLFMFLVVILYLLFSYILYIISN</sequence>
<evidence type="ECO:0000256" key="2">
    <source>
        <dbReference type="ARBA" id="ARBA00004953"/>
    </source>
</evidence>
<evidence type="ECO:0000256" key="4">
    <source>
        <dbReference type="ARBA" id="ARBA00022475"/>
    </source>
</evidence>
<keyword evidence="5" id="KW-0169">Cobalamin biosynthesis</keyword>
<dbReference type="InterPro" id="IPR004485">
    <property type="entry name" value="Cobalamin_biosynth_CobD/CbiB"/>
</dbReference>
<protein>
    <recommendedName>
        <fullName evidence="11">Cobalamin biosynthesis protein CobD</fullName>
    </recommendedName>
</protein>
<dbReference type="GO" id="GO:0005886">
    <property type="term" value="C:plasma membrane"/>
    <property type="evidence" value="ECO:0007669"/>
    <property type="project" value="UniProtKB-SubCell"/>
</dbReference>
<evidence type="ECO:0000256" key="9">
    <source>
        <dbReference type="SAM" id="Phobius"/>
    </source>
</evidence>
<evidence type="ECO:0000256" key="8">
    <source>
        <dbReference type="ARBA" id="ARBA00023136"/>
    </source>
</evidence>
<comment type="caution">
    <text evidence="10">The sequence shown here is derived from an EMBL/GenBank/DDBJ whole genome shotgun (WGS) entry which is preliminary data.</text>
</comment>
<dbReference type="PANTHER" id="PTHR34308:SF1">
    <property type="entry name" value="COBALAMIN BIOSYNTHESIS PROTEIN CBIB"/>
    <property type="match status" value="1"/>
</dbReference>
<evidence type="ECO:0008006" key="11">
    <source>
        <dbReference type="Google" id="ProtNLM"/>
    </source>
</evidence>
<comment type="similarity">
    <text evidence="3">Belongs to the CobD/CbiB family.</text>
</comment>
<dbReference type="UniPathway" id="UPA00148"/>
<evidence type="ECO:0000256" key="3">
    <source>
        <dbReference type="ARBA" id="ARBA00006263"/>
    </source>
</evidence>
<gene>
    <name evidence="10" type="ORF">S01H4_45027</name>
</gene>
<evidence type="ECO:0000256" key="5">
    <source>
        <dbReference type="ARBA" id="ARBA00022573"/>
    </source>
</evidence>